<dbReference type="Proteomes" id="UP000216151">
    <property type="component" value="Unassembled WGS sequence"/>
</dbReference>
<proteinExistence type="predicted"/>
<evidence type="ECO:0000313" key="2">
    <source>
        <dbReference type="Proteomes" id="UP000216151"/>
    </source>
</evidence>
<protein>
    <submittedName>
        <fullName evidence="1">Uncharacterized protein</fullName>
    </submittedName>
</protein>
<accession>A0A269XV68</accession>
<gene>
    <name evidence="1" type="ORF">B8X00_11355</name>
</gene>
<sequence>MQQKFDIKSVIETDDSAALNRIMSHNWDMRVLGGWEGRMLVMQRDEHTIKIWHRPDGIAEFEIDDFLIDLSASTKIAGFLRSLMPASACAGRGVS</sequence>
<keyword evidence="2" id="KW-1185">Reference proteome</keyword>
<reference evidence="1 2" key="1">
    <citation type="submission" date="2017-04" db="EMBL/GenBank/DDBJ databases">
        <title>Kefir bacterial isolates.</title>
        <authorList>
            <person name="Kim Y."/>
            <person name="Blasche S."/>
            <person name="Patil K.R."/>
        </authorList>
    </citation>
    <scope>NUCLEOTIDE SEQUENCE [LARGE SCALE GENOMIC DNA]</scope>
    <source>
        <strain evidence="1 2">KR</strain>
    </source>
</reference>
<name>A0A269XV68_9PROT</name>
<dbReference type="EMBL" id="NCXK01000024">
    <property type="protein sequence ID" value="PAK77155.1"/>
    <property type="molecule type" value="Genomic_DNA"/>
</dbReference>
<dbReference type="AlphaFoldDB" id="A0A269XV68"/>
<evidence type="ECO:0000313" key="1">
    <source>
        <dbReference type="EMBL" id="PAK77155.1"/>
    </source>
</evidence>
<comment type="caution">
    <text evidence="1">The sequence shown here is derived from an EMBL/GenBank/DDBJ whole genome shotgun (WGS) entry which is preliminary data.</text>
</comment>
<dbReference type="RefSeq" id="WP_095350226.1">
    <property type="nucleotide sequence ID" value="NZ_NCXK01000024.1"/>
</dbReference>
<dbReference type="OrthoDB" id="7280313at2"/>
<organism evidence="1 2">
    <name type="scientific">Acetobacter fabarum</name>
    <dbReference type="NCBI Taxonomy" id="483199"/>
    <lineage>
        <taxon>Bacteria</taxon>
        <taxon>Pseudomonadati</taxon>
        <taxon>Pseudomonadota</taxon>
        <taxon>Alphaproteobacteria</taxon>
        <taxon>Acetobacterales</taxon>
        <taxon>Acetobacteraceae</taxon>
        <taxon>Acetobacter</taxon>
    </lineage>
</organism>